<dbReference type="SUPFAM" id="SSF52540">
    <property type="entry name" value="P-loop containing nucleoside triphosphate hydrolases"/>
    <property type="match status" value="1"/>
</dbReference>
<dbReference type="Pfam" id="PF02559">
    <property type="entry name" value="CarD_TRCF_RID"/>
    <property type="match status" value="1"/>
</dbReference>
<dbReference type="SUPFAM" id="SSF141259">
    <property type="entry name" value="CarD-like"/>
    <property type="match status" value="1"/>
</dbReference>
<organism evidence="2">
    <name type="scientific">marine sediment metagenome</name>
    <dbReference type="NCBI Taxonomy" id="412755"/>
    <lineage>
        <taxon>unclassified sequences</taxon>
        <taxon>metagenomes</taxon>
        <taxon>ecological metagenomes</taxon>
    </lineage>
</organism>
<feature type="domain" description="CarD-like/TRCF RNAP-interacting" evidence="1">
    <location>
        <begin position="217"/>
        <end position="272"/>
    </location>
</feature>
<evidence type="ECO:0000259" key="1">
    <source>
        <dbReference type="SMART" id="SM01058"/>
    </source>
</evidence>
<reference evidence="2" key="1">
    <citation type="journal article" date="2014" name="Front. Microbiol.">
        <title>High frequency of phylogenetically diverse reductive dehalogenase-homologous genes in deep subseafloor sedimentary metagenomes.</title>
        <authorList>
            <person name="Kawai M."/>
            <person name="Futagami T."/>
            <person name="Toyoda A."/>
            <person name="Takaki Y."/>
            <person name="Nishi S."/>
            <person name="Hori S."/>
            <person name="Arai W."/>
            <person name="Tsubouchi T."/>
            <person name="Morono Y."/>
            <person name="Uchiyama I."/>
            <person name="Ito T."/>
            <person name="Fujiyama A."/>
            <person name="Inagaki F."/>
            <person name="Takami H."/>
        </authorList>
    </citation>
    <scope>NUCLEOTIDE SEQUENCE</scope>
    <source>
        <strain evidence="2">Expedition CK06-06</strain>
    </source>
</reference>
<comment type="caution">
    <text evidence="2">The sequence shown here is derived from an EMBL/GenBank/DDBJ whole genome shotgun (WGS) entry which is preliminary data.</text>
</comment>
<dbReference type="InterPro" id="IPR036101">
    <property type="entry name" value="CarD-like/TRCF_RID_sf"/>
</dbReference>
<name>X1AHQ4_9ZZZZ</name>
<dbReference type="AlphaFoldDB" id="X1AHQ4"/>
<dbReference type="InterPro" id="IPR003711">
    <property type="entry name" value="CarD-like/TRCF_RID"/>
</dbReference>
<dbReference type="Gene3D" id="2.40.10.170">
    <property type="match status" value="1"/>
</dbReference>
<feature type="non-terminal residue" evidence="2">
    <location>
        <position position="272"/>
    </location>
</feature>
<gene>
    <name evidence="2" type="ORF">S01H4_26027</name>
</gene>
<feature type="non-terminal residue" evidence="2">
    <location>
        <position position="1"/>
    </location>
</feature>
<dbReference type="SMART" id="SM01058">
    <property type="entry name" value="CarD_TRCF"/>
    <property type="match status" value="1"/>
</dbReference>
<dbReference type="Gene3D" id="3.40.50.11180">
    <property type="match status" value="1"/>
</dbReference>
<dbReference type="EMBL" id="BART01012479">
    <property type="protein sequence ID" value="GAG81509.1"/>
    <property type="molecule type" value="Genomic_DNA"/>
</dbReference>
<protein>
    <recommendedName>
        <fullName evidence="1">CarD-like/TRCF RNAP-interacting domain-containing protein</fullName>
    </recommendedName>
</protein>
<dbReference type="InterPro" id="IPR027417">
    <property type="entry name" value="P-loop_NTPase"/>
</dbReference>
<accession>X1AHQ4</accession>
<evidence type="ECO:0000313" key="2">
    <source>
        <dbReference type="EMBL" id="GAG81509.1"/>
    </source>
</evidence>
<sequence>PAEAAAGFSERFSLDADMKGAELYLPLCFEKNSSLLDYLPPGSNLIISDSEQVESNCASIQKEYVQLYRNALSKDRTVPPPKVIMMDFTKSASGFQRKILLHTLKRRAAAKERIIIPCDLPRSFFGNLTYFREELENLLELGYRIYIYAVYEHQAERIRALLKGLKVEVFPLSISSGFTLPQFKIMVIQENEIFGRKRRIPRSIGRVKSEAIDTFVELNPGDYVVHLNYGIGIFNGIERLKAAGNERDYIHLQYADDETIFIPIEQANLIQR</sequence>
<proteinExistence type="predicted"/>